<reference evidence="1 2" key="2">
    <citation type="submission" date="2017-08" db="EMBL/GenBank/DDBJ databases">
        <title>WGS of novel Burkholderia cepaca complex species.</title>
        <authorList>
            <person name="Lipuma J."/>
            <person name="Spilker T."/>
        </authorList>
    </citation>
    <scope>NUCLEOTIDE SEQUENCE [LARGE SCALE GENOMIC DNA]</scope>
    <source>
        <strain evidence="1 2">AU17325</strain>
    </source>
</reference>
<organism evidence="1 2">
    <name type="scientific">Burkholderia aenigmatica</name>
    <dbReference type="NCBI Taxonomy" id="2015348"/>
    <lineage>
        <taxon>Bacteria</taxon>
        <taxon>Pseudomonadati</taxon>
        <taxon>Pseudomonadota</taxon>
        <taxon>Betaproteobacteria</taxon>
        <taxon>Burkholderiales</taxon>
        <taxon>Burkholderiaceae</taxon>
        <taxon>Burkholderia</taxon>
        <taxon>Burkholderia cepacia complex</taxon>
    </lineage>
</organism>
<dbReference type="Proteomes" id="UP000214600">
    <property type="component" value="Unassembled WGS sequence"/>
</dbReference>
<comment type="caution">
    <text evidence="1">The sequence shown here is derived from an EMBL/GenBank/DDBJ whole genome shotgun (WGS) entry which is preliminary data.</text>
</comment>
<protein>
    <submittedName>
        <fullName evidence="1">Uncharacterized protein</fullName>
    </submittedName>
</protein>
<evidence type="ECO:0000313" key="2">
    <source>
        <dbReference type="Proteomes" id="UP000214600"/>
    </source>
</evidence>
<name>A0A228HM64_9BURK</name>
<sequence>MVQYAVQYVGPFVTTGCAPHRGQGSFIESIVVLPSVCRNDVVPVGALDDRRWHSVVLAVFDGPRFHHSLTTSQKLDPHGVRAWFDDDASGERAKAIIRTASDPIVLPRTRIIRARIETENRSLMTVNLHLVSRLNDDVRVTHTGLDHDFTSQIPRVRKRDGQYNDKAGDAYCRVTCSTLELT</sequence>
<dbReference type="AlphaFoldDB" id="A0A228HM64"/>
<evidence type="ECO:0000313" key="1">
    <source>
        <dbReference type="EMBL" id="OXI30975.1"/>
    </source>
</evidence>
<accession>A0A228HM64</accession>
<proteinExistence type="predicted"/>
<reference evidence="2" key="1">
    <citation type="submission" date="2017-06" db="EMBL/GenBank/DDBJ databases">
        <authorList>
            <person name="LiPuma J."/>
            <person name="Spilker T."/>
        </authorList>
    </citation>
    <scope>NUCLEOTIDE SEQUENCE [LARGE SCALE GENOMIC DNA]</scope>
    <source>
        <strain evidence="2">AU17325</strain>
    </source>
</reference>
<dbReference type="EMBL" id="NKFA01000049">
    <property type="protein sequence ID" value="OXI30975.1"/>
    <property type="molecule type" value="Genomic_DNA"/>
</dbReference>
<gene>
    <name evidence="1" type="ORF">CFB84_43225</name>
</gene>